<comment type="caution">
    <text evidence="6">The sequence shown here is derived from an EMBL/GenBank/DDBJ whole genome shotgun (WGS) entry which is preliminary data.</text>
</comment>
<dbReference type="AlphaFoldDB" id="A0AAN9BAL2"/>
<feature type="domain" description="SOCS box" evidence="5">
    <location>
        <begin position="248"/>
        <end position="298"/>
    </location>
</feature>
<organism evidence="6 7">
    <name type="scientific">Littorina saxatilis</name>
    <dbReference type="NCBI Taxonomy" id="31220"/>
    <lineage>
        <taxon>Eukaryota</taxon>
        <taxon>Metazoa</taxon>
        <taxon>Spiralia</taxon>
        <taxon>Lophotrochozoa</taxon>
        <taxon>Mollusca</taxon>
        <taxon>Gastropoda</taxon>
        <taxon>Caenogastropoda</taxon>
        <taxon>Littorinimorpha</taxon>
        <taxon>Littorinoidea</taxon>
        <taxon>Littorinidae</taxon>
        <taxon>Littorina</taxon>
    </lineage>
</organism>
<feature type="region of interest" description="Disordered" evidence="4">
    <location>
        <begin position="1"/>
        <end position="21"/>
    </location>
</feature>
<gene>
    <name evidence="6" type="ORF">V1264_020706</name>
</gene>
<evidence type="ECO:0000256" key="4">
    <source>
        <dbReference type="SAM" id="MobiDB-lite"/>
    </source>
</evidence>
<keyword evidence="1" id="KW-0677">Repeat</keyword>
<dbReference type="Gene3D" id="1.25.40.20">
    <property type="entry name" value="Ankyrin repeat-containing domain"/>
    <property type="match status" value="1"/>
</dbReference>
<accession>A0AAN9BAL2</accession>
<dbReference type="EMBL" id="JBAMIC010000010">
    <property type="protein sequence ID" value="KAK7102495.1"/>
    <property type="molecule type" value="Genomic_DNA"/>
</dbReference>
<dbReference type="Pfam" id="PF12796">
    <property type="entry name" value="Ank_2"/>
    <property type="match status" value="1"/>
</dbReference>
<feature type="repeat" description="ANK" evidence="3">
    <location>
        <begin position="122"/>
        <end position="154"/>
    </location>
</feature>
<evidence type="ECO:0000259" key="5">
    <source>
        <dbReference type="PROSITE" id="PS50225"/>
    </source>
</evidence>
<name>A0AAN9BAL2_9CAEN</name>
<dbReference type="PROSITE" id="PS50297">
    <property type="entry name" value="ANK_REP_REGION"/>
    <property type="match status" value="2"/>
</dbReference>
<protein>
    <recommendedName>
        <fullName evidence="5">SOCS box domain-containing protein</fullName>
    </recommendedName>
</protein>
<proteinExistence type="predicted"/>
<evidence type="ECO:0000256" key="2">
    <source>
        <dbReference type="ARBA" id="ARBA00023043"/>
    </source>
</evidence>
<dbReference type="PROSITE" id="PS50088">
    <property type="entry name" value="ANK_REPEAT"/>
    <property type="match status" value="2"/>
</dbReference>
<dbReference type="SUPFAM" id="SSF48403">
    <property type="entry name" value="Ankyrin repeat"/>
    <property type="match status" value="1"/>
</dbReference>
<dbReference type="SMART" id="SM00248">
    <property type="entry name" value="ANK"/>
    <property type="match status" value="4"/>
</dbReference>
<keyword evidence="7" id="KW-1185">Reference proteome</keyword>
<keyword evidence="2 3" id="KW-0040">ANK repeat</keyword>
<reference evidence="6 7" key="1">
    <citation type="submission" date="2024-02" db="EMBL/GenBank/DDBJ databases">
        <title>Chromosome-scale genome assembly of the rough periwinkle Littorina saxatilis.</title>
        <authorList>
            <person name="De Jode A."/>
            <person name="Faria R."/>
            <person name="Formenti G."/>
            <person name="Sims Y."/>
            <person name="Smith T.P."/>
            <person name="Tracey A."/>
            <person name="Wood J.M.D."/>
            <person name="Zagrodzka Z.B."/>
            <person name="Johannesson K."/>
            <person name="Butlin R.K."/>
            <person name="Leder E.H."/>
        </authorList>
    </citation>
    <scope>NUCLEOTIDE SEQUENCE [LARGE SCALE GENOMIC DNA]</scope>
    <source>
        <strain evidence="6">Snail1</strain>
        <tissue evidence="6">Muscle</tissue>
    </source>
</reference>
<dbReference type="InterPro" id="IPR002110">
    <property type="entry name" value="Ankyrin_rpt"/>
</dbReference>
<dbReference type="PROSITE" id="PS50225">
    <property type="entry name" value="SOCS"/>
    <property type="match status" value="1"/>
</dbReference>
<sequence length="311" mass="35073">MEHLSSVSLSDLGIRQGSDGQQMQENLQEQIMEGNLEALEHMAELGLEWKAEPTASKETPMHGALKQKDMVMFEKLLRIQKLIHVPNAYGETPLHLACRFGLDGAVSRLLEAGADMNAVDCEENTPVYHAVCGGQKECVKLLIKAGCDLDMLNNELMAPMDQALLYKDHDMVALLLRAGVETKKLKGHIYYRDHYSNSFFHGLWSDSTLHNMKLFLDCGYDAGKTEVQSLKTTCEMLKGPQTPVFNMLKEYTEEPKSLKWCCRQSARQFLMEMRSKHHTPMDTMISRLPLPSKIQRFLLLQENDKGGGGAL</sequence>
<evidence type="ECO:0000256" key="1">
    <source>
        <dbReference type="ARBA" id="ARBA00022737"/>
    </source>
</evidence>
<feature type="repeat" description="ANK" evidence="3">
    <location>
        <begin position="89"/>
        <end position="121"/>
    </location>
</feature>
<evidence type="ECO:0000313" key="7">
    <source>
        <dbReference type="Proteomes" id="UP001374579"/>
    </source>
</evidence>
<dbReference type="InterPro" id="IPR036770">
    <property type="entry name" value="Ankyrin_rpt-contain_sf"/>
</dbReference>
<dbReference type="PANTHER" id="PTHR24171">
    <property type="entry name" value="ANKYRIN REPEAT DOMAIN-CONTAINING PROTEIN 39-RELATED"/>
    <property type="match status" value="1"/>
</dbReference>
<evidence type="ECO:0000256" key="3">
    <source>
        <dbReference type="PROSITE-ProRule" id="PRU00023"/>
    </source>
</evidence>
<evidence type="ECO:0000313" key="6">
    <source>
        <dbReference type="EMBL" id="KAK7102495.1"/>
    </source>
</evidence>
<dbReference type="Proteomes" id="UP001374579">
    <property type="component" value="Unassembled WGS sequence"/>
</dbReference>
<dbReference type="InterPro" id="IPR001496">
    <property type="entry name" value="SOCS_box"/>
</dbReference>